<dbReference type="EMBL" id="PYSW02000030">
    <property type="protein sequence ID" value="KAG2378928.1"/>
    <property type="molecule type" value="Genomic_DNA"/>
</dbReference>
<name>A0AA88KII4_NAELO</name>
<accession>A0AA88KII4</accession>
<keyword evidence="2" id="KW-1185">Reference proteome</keyword>
<gene>
    <name evidence="1" type="ORF">C9374_007566</name>
</gene>
<evidence type="ECO:0000313" key="2">
    <source>
        <dbReference type="Proteomes" id="UP000816034"/>
    </source>
</evidence>
<evidence type="ECO:0000313" key="1">
    <source>
        <dbReference type="EMBL" id="KAG2378928.1"/>
    </source>
</evidence>
<dbReference type="AlphaFoldDB" id="A0AA88KII4"/>
<reference evidence="1 2" key="1">
    <citation type="journal article" date="2018" name="BMC Genomics">
        <title>The genome of Naegleria lovaniensis, the basis for a comparative approach to unravel pathogenicity factors of the human pathogenic amoeba N. fowleri.</title>
        <authorList>
            <person name="Liechti N."/>
            <person name="Schurch N."/>
            <person name="Bruggmann R."/>
            <person name="Wittwer M."/>
        </authorList>
    </citation>
    <scope>NUCLEOTIDE SEQUENCE [LARGE SCALE GENOMIC DNA]</scope>
    <source>
        <strain evidence="1 2">ATCC 30569</strain>
    </source>
</reference>
<sequence length="459" mass="53918">MSKRKTNSTSRTPLIQDTHEFEDIFQNVFQFMETCEIYPLQHVSSFFFQMIEKLKQFYIRPVYEIGIVSHHKEQLESFVRQQLGFSRGLIPTLSSEEIEKLRKQRTNSTYLQYGYYGYHPSQSDNNQFDTSELNDGEALKNVNFSSSQIHVFERIERHMIFKQDRFRVIFFPLLCEKKTSVAVDDFNRLEGFIFLKPEKLDSFESMPEGAQITSKYTPLDQPQLKMPVKKYGLVNMLKNGTREQINNSLLECLMYIMQNSNRCLKLDHSISTMREMDPSNSGSSSSNGGHEQQFTNIISKTSTNASLKLLDLIHHIIVCKMSNEELSQYFTQLFQNRYSLYHLLMTKDIRYMTKRLSFFNLPYPTQVKLLKRLYSALIATVDSFSHNEGGCVKIKHSSDDLVVTLLQDYLYEKDSYGDEKEMRVRMVQIHFHLLTEKVDFVYEENYDVSKNLRKNCIVC</sequence>
<dbReference type="RefSeq" id="XP_044546190.1">
    <property type="nucleotide sequence ID" value="XM_044697545.1"/>
</dbReference>
<protein>
    <submittedName>
        <fullName evidence="1">Uncharacterized protein</fullName>
    </submittedName>
</protein>
<proteinExistence type="predicted"/>
<comment type="caution">
    <text evidence="1">The sequence shown here is derived from an EMBL/GenBank/DDBJ whole genome shotgun (WGS) entry which is preliminary data.</text>
</comment>
<dbReference type="Proteomes" id="UP000816034">
    <property type="component" value="Unassembled WGS sequence"/>
</dbReference>
<dbReference type="GeneID" id="68100020"/>
<organism evidence="1 2">
    <name type="scientific">Naegleria lovaniensis</name>
    <name type="common">Amoeba</name>
    <dbReference type="NCBI Taxonomy" id="51637"/>
    <lineage>
        <taxon>Eukaryota</taxon>
        <taxon>Discoba</taxon>
        <taxon>Heterolobosea</taxon>
        <taxon>Tetramitia</taxon>
        <taxon>Eutetramitia</taxon>
        <taxon>Vahlkampfiidae</taxon>
        <taxon>Naegleria</taxon>
    </lineage>
</organism>